<evidence type="ECO:0000313" key="2">
    <source>
        <dbReference type="Proteomes" id="UP001215143"/>
    </source>
</evidence>
<dbReference type="EMBL" id="CP117834">
    <property type="protein sequence ID" value="WDF05921.1"/>
    <property type="molecule type" value="Genomic_DNA"/>
</dbReference>
<reference evidence="1 2" key="1">
    <citation type="submission" date="2023-02" db="EMBL/GenBank/DDBJ databases">
        <authorList>
            <person name="Liu G."/>
        </authorList>
    </citation>
    <scope>NUCLEOTIDE SEQUENCE [LARGE SCALE GENOMIC DNA]</scope>
    <source>
        <strain evidence="1 2">DSM 23008</strain>
    </source>
</reference>
<keyword evidence="2" id="KW-1185">Reference proteome</keyword>
<dbReference type="RefSeq" id="WP_274273574.1">
    <property type="nucleotide sequence ID" value="NZ_CP117834.1"/>
</dbReference>
<gene>
    <name evidence="1" type="ORF">PQ477_12535</name>
</gene>
<organism evidence="1 2">
    <name type="scientific">Shouchella hunanensis</name>
    <dbReference type="NCBI Taxonomy" id="766894"/>
    <lineage>
        <taxon>Bacteria</taxon>
        <taxon>Bacillati</taxon>
        <taxon>Bacillota</taxon>
        <taxon>Bacilli</taxon>
        <taxon>Bacillales</taxon>
        <taxon>Bacillaceae</taxon>
        <taxon>Shouchella</taxon>
    </lineage>
</organism>
<name>A0ABY7WEJ5_9BACI</name>
<proteinExistence type="predicted"/>
<sequence>MEVVLEVPNAIPRSEGKAIRVIDHRKNKKEGIIK</sequence>
<protein>
    <submittedName>
        <fullName evidence="1">Uncharacterized protein</fullName>
    </submittedName>
</protein>
<dbReference type="Proteomes" id="UP001215143">
    <property type="component" value="Chromosome"/>
</dbReference>
<accession>A0ABY7WEJ5</accession>
<evidence type="ECO:0000313" key="1">
    <source>
        <dbReference type="EMBL" id="WDF05921.1"/>
    </source>
</evidence>